<name>A0A420Y070_9PEZI</name>
<dbReference type="Proteomes" id="UP000275385">
    <property type="component" value="Unassembled WGS sequence"/>
</dbReference>
<sequence>MPATRSLTSTLGRIRTPLQTRLPQTPLVLQQVRNTTGKGTNDGDLGGPGGQESYPESKPIHRRHAAVTALGVLTVGGGIVYMIGGPTKAAKKAGNAE</sequence>
<evidence type="ECO:0000256" key="2">
    <source>
        <dbReference type="SAM" id="Phobius"/>
    </source>
</evidence>
<evidence type="ECO:0000313" key="4">
    <source>
        <dbReference type="Proteomes" id="UP000275385"/>
    </source>
</evidence>
<keyword evidence="2" id="KW-0472">Membrane</keyword>
<feature type="compositionally biased region" description="Low complexity" evidence="1">
    <location>
        <begin position="34"/>
        <end position="43"/>
    </location>
</feature>
<dbReference type="EMBL" id="QVQW01000081">
    <property type="protein sequence ID" value="RKU41149.1"/>
    <property type="molecule type" value="Genomic_DNA"/>
</dbReference>
<evidence type="ECO:0000313" key="3">
    <source>
        <dbReference type="EMBL" id="RKU41149.1"/>
    </source>
</evidence>
<feature type="region of interest" description="Disordered" evidence="1">
    <location>
        <begin position="20"/>
        <end position="58"/>
    </location>
</feature>
<reference evidence="3 4" key="1">
    <citation type="submission" date="2018-08" db="EMBL/GenBank/DDBJ databases">
        <title>Draft genome of the lignicolous fungus Coniochaeta pulveracea.</title>
        <authorList>
            <person name="Borstlap C.J."/>
            <person name="De Witt R.N."/>
            <person name="Botha A."/>
            <person name="Volschenk H."/>
        </authorList>
    </citation>
    <scope>NUCLEOTIDE SEQUENCE [LARGE SCALE GENOMIC DNA]</scope>
    <source>
        <strain evidence="3 4">CAB683</strain>
    </source>
</reference>
<proteinExistence type="predicted"/>
<keyword evidence="2" id="KW-0812">Transmembrane</keyword>
<comment type="caution">
    <text evidence="3">The sequence shown here is derived from an EMBL/GenBank/DDBJ whole genome shotgun (WGS) entry which is preliminary data.</text>
</comment>
<keyword evidence="2" id="KW-1133">Transmembrane helix</keyword>
<feature type="compositionally biased region" description="Polar residues" evidence="1">
    <location>
        <begin position="20"/>
        <end position="33"/>
    </location>
</feature>
<accession>A0A420Y070</accession>
<gene>
    <name evidence="3" type="ORF">DL546_002335</name>
</gene>
<evidence type="ECO:0000256" key="1">
    <source>
        <dbReference type="SAM" id="MobiDB-lite"/>
    </source>
</evidence>
<dbReference type="OrthoDB" id="5237909at2759"/>
<keyword evidence="4" id="KW-1185">Reference proteome</keyword>
<organism evidence="3 4">
    <name type="scientific">Coniochaeta pulveracea</name>
    <dbReference type="NCBI Taxonomy" id="177199"/>
    <lineage>
        <taxon>Eukaryota</taxon>
        <taxon>Fungi</taxon>
        <taxon>Dikarya</taxon>
        <taxon>Ascomycota</taxon>
        <taxon>Pezizomycotina</taxon>
        <taxon>Sordariomycetes</taxon>
        <taxon>Sordariomycetidae</taxon>
        <taxon>Coniochaetales</taxon>
        <taxon>Coniochaetaceae</taxon>
        <taxon>Coniochaeta</taxon>
    </lineage>
</organism>
<feature type="transmembrane region" description="Helical" evidence="2">
    <location>
        <begin position="65"/>
        <end position="84"/>
    </location>
</feature>
<protein>
    <submittedName>
        <fullName evidence="3">Uncharacterized protein</fullName>
    </submittedName>
</protein>
<dbReference type="AlphaFoldDB" id="A0A420Y070"/>